<evidence type="ECO:0000259" key="2">
    <source>
        <dbReference type="Pfam" id="PF00823"/>
    </source>
</evidence>
<dbReference type="GO" id="GO:0052572">
    <property type="term" value="P:response to host immune response"/>
    <property type="evidence" value="ECO:0007669"/>
    <property type="project" value="TreeGrafter"/>
</dbReference>
<dbReference type="RefSeq" id="WP_075509424.1">
    <property type="nucleotide sequence ID" value="NZ_LWCI01000033.1"/>
</dbReference>
<dbReference type="InterPro" id="IPR000030">
    <property type="entry name" value="PPE_dom"/>
</dbReference>
<feature type="domain" description="PPE" evidence="2">
    <location>
        <begin position="2"/>
        <end position="165"/>
    </location>
</feature>
<dbReference type="SUPFAM" id="SSF140459">
    <property type="entry name" value="PE/PPE dimer-like"/>
    <property type="match status" value="1"/>
</dbReference>
<dbReference type="Proteomes" id="UP000077342">
    <property type="component" value="Unassembled WGS sequence"/>
</dbReference>
<sequence length="234" mass="24381">MNFLVLPPEINSAQIFAGAGAGPMLLAATAWDGLAAELRIAAASFGSVASGLAHGSWQSAAAAAMAAAAAPYVAWLQSAAAQAEQAAGHVKIAVDVYEAVRTEMVHQALVAANRSSLLRLVWSNLFGQNAPAIATAEAQYEQRWAQDVAAMLGYHSTASTVATALRPFARPLQSLAGQALGLVNVGNSIAAGASAAPAAAVAAPAGLLPPWRVEHLQYRLRQLWRPEFRKRQPR</sequence>
<dbReference type="FunFam" id="1.20.1260.20:FF:000001">
    <property type="entry name" value="PPE family protein PPE41"/>
    <property type="match status" value="1"/>
</dbReference>
<protein>
    <recommendedName>
        <fullName evidence="2">PPE domain-containing protein</fullName>
    </recommendedName>
</protein>
<gene>
    <name evidence="3" type="ORF">A4G28_21175</name>
</gene>
<dbReference type="PANTHER" id="PTHR46766">
    <property type="entry name" value="GLUTAMINE-RICH PROTEIN 2"/>
    <property type="match status" value="1"/>
</dbReference>
<comment type="caution">
    <text evidence="3">The sequence shown here is derived from an EMBL/GenBank/DDBJ whole genome shotgun (WGS) entry which is preliminary data.</text>
</comment>
<dbReference type="InterPro" id="IPR038332">
    <property type="entry name" value="PPE_sf"/>
</dbReference>
<proteinExistence type="inferred from homology"/>
<dbReference type="PANTHER" id="PTHR46766:SF1">
    <property type="entry name" value="GLUTAMINE-RICH PROTEIN 2"/>
    <property type="match status" value="1"/>
</dbReference>
<dbReference type="EMBL" id="LWCI01000033">
    <property type="protein sequence ID" value="KZS67225.1"/>
    <property type="molecule type" value="Genomic_DNA"/>
</dbReference>
<dbReference type="Pfam" id="PF00823">
    <property type="entry name" value="PPE"/>
    <property type="match status" value="1"/>
</dbReference>
<dbReference type="AlphaFoldDB" id="A0A162D4C0"/>
<name>A0A162D4C0_9MYCO</name>
<dbReference type="Gene3D" id="1.20.1260.20">
    <property type="entry name" value="PPE superfamily"/>
    <property type="match status" value="1"/>
</dbReference>
<accession>A0A162D4C0</accession>
<evidence type="ECO:0000313" key="3">
    <source>
        <dbReference type="EMBL" id="KZS67225.1"/>
    </source>
</evidence>
<keyword evidence="4" id="KW-1185">Reference proteome</keyword>
<evidence type="ECO:0000313" key="4">
    <source>
        <dbReference type="Proteomes" id="UP000077342"/>
    </source>
</evidence>
<comment type="similarity">
    <text evidence="1">Belongs to the mycobacterial PPE family.</text>
</comment>
<reference evidence="4" key="1">
    <citation type="submission" date="2016-04" db="EMBL/GenBank/DDBJ databases">
        <authorList>
            <person name="Strapagiel D."/>
            <person name="Borowka P."/>
            <person name="Marciniak B."/>
            <person name="Bakula Z."/>
            <person name="Van Ingen J."/>
            <person name="Safianowska A."/>
            <person name="Dziadek J."/>
            <person name="Jagielski T."/>
        </authorList>
    </citation>
    <scope>NUCLEOTIDE SEQUENCE [LARGE SCALE GENOMIC DNA]</scope>
    <source>
        <strain evidence="4">1010001458</strain>
    </source>
</reference>
<evidence type="ECO:0000256" key="1">
    <source>
        <dbReference type="ARBA" id="ARBA00010652"/>
    </source>
</evidence>
<organism evidence="3 4">
    <name type="scientific">Mycobacterium ostraviense</name>
    <dbReference type="NCBI Taxonomy" id="2738409"/>
    <lineage>
        <taxon>Bacteria</taxon>
        <taxon>Bacillati</taxon>
        <taxon>Actinomycetota</taxon>
        <taxon>Actinomycetes</taxon>
        <taxon>Mycobacteriales</taxon>
        <taxon>Mycobacteriaceae</taxon>
        <taxon>Mycobacterium</taxon>
    </lineage>
</organism>